<proteinExistence type="predicted"/>
<evidence type="ECO:0000256" key="1">
    <source>
        <dbReference type="SAM" id="MobiDB-lite"/>
    </source>
</evidence>
<evidence type="ECO:0000313" key="2">
    <source>
        <dbReference type="EMBL" id="KAJ1643103.1"/>
    </source>
</evidence>
<protein>
    <submittedName>
        <fullName evidence="2">Uncharacterized protein</fullName>
    </submittedName>
</protein>
<evidence type="ECO:0000313" key="3">
    <source>
        <dbReference type="Proteomes" id="UP001145021"/>
    </source>
</evidence>
<gene>
    <name evidence="2" type="ORF">LPJ64_005097</name>
</gene>
<sequence length="81" mass="9193">MSTVQFNGSEIQGCISRGWLDAQDKLKNPSLNEKEKPQLYKSSSQTKDSPAGALGYKKCSTMANQKDFLVELRRQLREQKQ</sequence>
<dbReference type="Proteomes" id="UP001145021">
    <property type="component" value="Unassembled WGS sequence"/>
</dbReference>
<keyword evidence="3" id="KW-1185">Reference proteome</keyword>
<feature type="region of interest" description="Disordered" evidence="1">
    <location>
        <begin position="26"/>
        <end position="54"/>
    </location>
</feature>
<dbReference type="EMBL" id="JANBOH010000296">
    <property type="protein sequence ID" value="KAJ1643103.1"/>
    <property type="molecule type" value="Genomic_DNA"/>
</dbReference>
<dbReference type="AlphaFoldDB" id="A0A9W7XHV9"/>
<organism evidence="2 3">
    <name type="scientific">Coemansia asiatica</name>
    <dbReference type="NCBI Taxonomy" id="1052880"/>
    <lineage>
        <taxon>Eukaryota</taxon>
        <taxon>Fungi</taxon>
        <taxon>Fungi incertae sedis</taxon>
        <taxon>Zoopagomycota</taxon>
        <taxon>Kickxellomycotina</taxon>
        <taxon>Kickxellomycetes</taxon>
        <taxon>Kickxellales</taxon>
        <taxon>Kickxellaceae</taxon>
        <taxon>Coemansia</taxon>
    </lineage>
</organism>
<feature type="compositionally biased region" description="Basic and acidic residues" evidence="1">
    <location>
        <begin position="26"/>
        <end position="38"/>
    </location>
</feature>
<comment type="caution">
    <text evidence="2">The sequence shown here is derived from an EMBL/GenBank/DDBJ whole genome shotgun (WGS) entry which is preliminary data.</text>
</comment>
<reference evidence="2" key="1">
    <citation type="submission" date="2022-07" db="EMBL/GenBank/DDBJ databases">
        <title>Phylogenomic reconstructions and comparative analyses of Kickxellomycotina fungi.</title>
        <authorList>
            <person name="Reynolds N.K."/>
            <person name="Stajich J.E."/>
            <person name="Barry K."/>
            <person name="Grigoriev I.V."/>
            <person name="Crous P."/>
            <person name="Smith M.E."/>
        </authorList>
    </citation>
    <scope>NUCLEOTIDE SEQUENCE</scope>
    <source>
        <strain evidence="2">NBRC 105413</strain>
    </source>
</reference>
<accession>A0A9W7XHV9</accession>
<name>A0A9W7XHV9_9FUNG</name>